<dbReference type="Proteomes" id="UP000077412">
    <property type="component" value="Chromosome"/>
</dbReference>
<feature type="domain" description="Bacterial spore germination immunoglobulin-like" evidence="1">
    <location>
        <begin position="185"/>
        <end position="258"/>
    </location>
</feature>
<keyword evidence="4" id="KW-1185">Reference proteome</keyword>
<name>A0A1B1Z3P9_9BACL</name>
<dbReference type="EMBL" id="CP016761">
    <property type="protein sequence ID" value="ANX12021.1"/>
    <property type="molecule type" value="Genomic_DNA"/>
</dbReference>
<sequence length="271" mass="30257">MGRKLKQMFLTVITSLLIFSILSACSKNNEKKVKGNESVSSQLNPVLSVQQRNDGIDFLIALENQSNHTVTLKFDSSKMFDITVTDSTGKENFRHSKGKKYKQNTEKVQIKAGASHLWKAKWKISPEDRKAGIYKVKAVFNPSKVTPGSIKSENLVVTENLTLQSGLGDLKNNSFRNIHFTGTDGEYKVSGEARVFEASFAYLVTDGHEVFVENHAQTAEGAPAWAPFSFEIKIPEEDLPINGTLMLELFYYSPKDGEKTDVLAVPLETFR</sequence>
<dbReference type="RefSeq" id="WP_066288733.1">
    <property type="nucleotide sequence ID" value="NZ_CP016761.1"/>
</dbReference>
<reference evidence="3 4" key="1">
    <citation type="submission" date="2016-08" db="EMBL/GenBank/DDBJ databases">
        <title>Complete genome sequence of Fictibacillus arsenicus G25-54, a strain with toxicity to nematodes and a potential arsenic-resistance activity.</title>
        <authorList>
            <person name="Zheng Z."/>
        </authorList>
    </citation>
    <scope>NUCLEOTIDE SEQUENCE [LARGE SCALE GENOMIC DNA]</scope>
    <source>
        <strain evidence="3 4">G25-54</strain>
    </source>
</reference>
<evidence type="ECO:0000313" key="3">
    <source>
        <dbReference type="EMBL" id="ANX12021.1"/>
    </source>
</evidence>
<dbReference type="Gene3D" id="2.60.40.2360">
    <property type="entry name" value="Intracellular proteinase inhibitor BsuPI"/>
    <property type="match status" value="1"/>
</dbReference>
<dbReference type="AlphaFoldDB" id="A0A1B1Z3P9"/>
<dbReference type="InterPro" id="IPR038144">
    <property type="entry name" value="IPI"/>
</dbReference>
<dbReference type="InterPro" id="IPR018911">
    <property type="entry name" value="Gmad2_Ig-like_dom"/>
</dbReference>
<proteinExistence type="predicted"/>
<dbReference type="Pfam" id="PF10648">
    <property type="entry name" value="Gmad2"/>
    <property type="match status" value="1"/>
</dbReference>
<dbReference type="InterPro" id="IPR020481">
    <property type="entry name" value="Intracell_prot_inh_BsuPI"/>
</dbReference>
<evidence type="ECO:0000259" key="1">
    <source>
        <dbReference type="Pfam" id="PF10648"/>
    </source>
</evidence>
<evidence type="ECO:0000259" key="2">
    <source>
        <dbReference type="Pfam" id="PF12690"/>
    </source>
</evidence>
<gene>
    <name evidence="3" type="ORF">ABE41_008380</name>
</gene>
<dbReference type="PROSITE" id="PS51257">
    <property type="entry name" value="PROKAR_LIPOPROTEIN"/>
    <property type="match status" value="1"/>
</dbReference>
<accession>A0A1B1Z3P9</accession>
<evidence type="ECO:0000313" key="4">
    <source>
        <dbReference type="Proteomes" id="UP000077412"/>
    </source>
</evidence>
<dbReference type="KEGG" id="far:ABE41_008380"/>
<organism evidence="3 4">
    <name type="scientific">Fictibacillus arsenicus</name>
    <dbReference type="NCBI Taxonomy" id="255247"/>
    <lineage>
        <taxon>Bacteria</taxon>
        <taxon>Bacillati</taxon>
        <taxon>Bacillota</taxon>
        <taxon>Bacilli</taxon>
        <taxon>Bacillales</taxon>
        <taxon>Fictibacillaceae</taxon>
        <taxon>Fictibacillus</taxon>
    </lineage>
</organism>
<feature type="domain" description="Intracellular proteinase inhibitor BsuPI" evidence="2">
    <location>
        <begin position="47"/>
        <end position="141"/>
    </location>
</feature>
<evidence type="ECO:0008006" key="5">
    <source>
        <dbReference type="Google" id="ProtNLM"/>
    </source>
</evidence>
<dbReference type="Pfam" id="PF12690">
    <property type="entry name" value="BsuPI"/>
    <property type="match status" value="1"/>
</dbReference>
<protein>
    <recommendedName>
        <fullName evidence="5">Intracellular proteinase inhibitor BsuPI domain-containing protein</fullName>
    </recommendedName>
</protein>